<evidence type="ECO:0000313" key="5">
    <source>
        <dbReference type="EMBL" id="KAI1695713.1"/>
    </source>
</evidence>
<dbReference type="SUPFAM" id="SSF90257">
    <property type="entry name" value="Myosin rod fragments"/>
    <property type="match status" value="1"/>
</dbReference>
<feature type="region of interest" description="Disordered" evidence="2">
    <location>
        <begin position="330"/>
        <end position="362"/>
    </location>
</feature>
<evidence type="ECO:0000313" key="6">
    <source>
        <dbReference type="Proteomes" id="UP001201812"/>
    </source>
</evidence>
<feature type="signal peptide" evidence="3">
    <location>
        <begin position="1"/>
        <end position="20"/>
    </location>
</feature>
<dbReference type="AlphaFoldDB" id="A0AAD4MIF4"/>
<evidence type="ECO:0000259" key="4">
    <source>
        <dbReference type="PROSITE" id="PS50177"/>
    </source>
</evidence>
<feature type="compositionally biased region" description="Low complexity" evidence="2">
    <location>
        <begin position="336"/>
        <end position="350"/>
    </location>
</feature>
<keyword evidence="3" id="KW-0732">Signal</keyword>
<keyword evidence="1" id="KW-0175">Coiled coil</keyword>
<accession>A0AAD4MIF4</accession>
<dbReference type="PROSITE" id="PS50177">
    <property type="entry name" value="NTF2_DOMAIN"/>
    <property type="match status" value="1"/>
</dbReference>
<evidence type="ECO:0000256" key="3">
    <source>
        <dbReference type="SAM" id="SignalP"/>
    </source>
</evidence>
<feature type="domain" description="NTF2" evidence="4">
    <location>
        <begin position="497"/>
        <end position="615"/>
    </location>
</feature>
<keyword evidence="6" id="KW-1185">Reference proteome</keyword>
<dbReference type="EMBL" id="JAKKPZ010000379">
    <property type="protein sequence ID" value="KAI1695713.1"/>
    <property type="molecule type" value="Genomic_DNA"/>
</dbReference>
<name>A0AAD4MIF4_9BILA</name>
<feature type="coiled-coil region" evidence="1">
    <location>
        <begin position="219"/>
        <end position="253"/>
    </location>
</feature>
<organism evidence="5 6">
    <name type="scientific">Ditylenchus destructor</name>
    <dbReference type="NCBI Taxonomy" id="166010"/>
    <lineage>
        <taxon>Eukaryota</taxon>
        <taxon>Metazoa</taxon>
        <taxon>Ecdysozoa</taxon>
        <taxon>Nematoda</taxon>
        <taxon>Chromadorea</taxon>
        <taxon>Rhabditida</taxon>
        <taxon>Tylenchina</taxon>
        <taxon>Tylenchomorpha</taxon>
        <taxon>Sphaerularioidea</taxon>
        <taxon>Anguinidae</taxon>
        <taxon>Anguininae</taxon>
        <taxon>Ditylenchus</taxon>
    </lineage>
</organism>
<evidence type="ECO:0000256" key="2">
    <source>
        <dbReference type="SAM" id="MobiDB-lite"/>
    </source>
</evidence>
<sequence>MQKLEVILFVALNIFINVAAISDAEKGKEAMASFKRNIQHQNATYPAFPEEIEEEAYFRTVKHALVSFAQPTEAASPGYGWEQAEYNFNLNRPFTGKNVFNLRFIKKEKPNVVEAIAKLAGFSKHKYKGRKSEEYEVENRHGKAVFLSDNMSNSIPLDDEQFLDDDQLQMFLTSFRHTSSEGNSREPYMNQDQDFSQNECCSNLQSENRCESIECYTKRTELMHANQDLKARLKEAEEKARHFTKIVAGLTKELHHCQSQMQKYQDMLSGYNKEKSDLSYTNKDLRIKPKTAEEKANICTTTVKSAERSYPIKHFAPSNLNMKPQRMTWKPDFETSMDGSRKSSSSGPKLSDWKVPGSTANDFTMNQQRKMLGDEIQKSSNVLNEKEAQFKTTIKSTERSSPIKHFALSNLNTKPQIMTWKPDFETSMDGSRKFGSSGPKLSDWKVPGSAANDINESATLMNQQRKMLGDEIQKSSNVLNEKEAQFKELTINCNDSGCKDFMRAYLTAINSDSKERLRKLSAFYPAVISELIIENRKYNGRESILDAWQKFWGRGYEVVMRSFKNKRQDNGRTLIVTVFGDLLQNDEFMTKYRQTLWISKPPHHAGQIKKELIEYIEEEQDGI</sequence>
<gene>
    <name evidence="5" type="ORF">DdX_19429</name>
</gene>
<feature type="chain" id="PRO_5042149656" description="NTF2 domain-containing protein" evidence="3">
    <location>
        <begin position="21"/>
        <end position="623"/>
    </location>
</feature>
<proteinExistence type="predicted"/>
<dbReference type="InterPro" id="IPR018222">
    <property type="entry name" value="Nuclear_transport_factor_2_euk"/>
</dbReference>
<protein>
    <recommendedName>
        <fullName evidence="4">NTF2 domain-containing protein</fullName>
    </recommendedName>
</protein>
<evidence type="ECO:0000256" key="1">
    <source>
        <dbReference type="SAM" id="Coils"/>
    </source>
</evidence>
<reference evidence="5" key="1">
    <citation type="submission" date="2022-01" db="EMBL/GenBank/DDBJ databases">
        <title>Genome Sequence Resource for Two Populations of Ditylenchus destructor, the Migratory Endoparasitic Phytonematode.</title>
        <authorList>
            <person name="Zhang H."/>
            <person name="Lin R."/>
            <person name="Xie B."/>
        </authorList>
    </citation>
    <scope>NUCLEOTIDE SEQUENCE</scope>
    <source>
        <strain evidence="5">BazhouSP</strain>
    </source>
</reference>
<dbReference type="Proteomes" id="UP001201812">
    <property type="component" value="Unassembled WGS sequence"/>
</dbReference>
<comment type="caution">
    <text evidence="5">The sequence shown here is derived from an EMBL/GenBank/DDBJ whole genome shotgun (WGS) entry which is preliminary data.</text>
</comment>